<accession>A0A1I0R7H4</accession>
<feature type="domain" description="P-type ATPase A" evidence="15">
    <location>
        <begin position="269"/>
        <end position="369"/>
    </location>
</feature>
<dbReference type="EMBL" id="FOJB01000002">
    <property type="protein sequence ID" value="SEW36600.1"/>
    <property type="molecule type" value="Genomic_DNA"/>
</dbReference>
<protein>
    <recommendedName>
        <fullName evidence="11">P-type Zn(2+) transporter</fullName>
        <ecNumber evidence="11">7.2.2.12</ecNumber>
    </recommendedName>
</protein>
<evidence type="ECO:0000256" key="9">
    <source>
        <dbReference type="ARBA" id="ARBA00022989"/>
    </source>
</evidence>
<organism evidence="16 17">
    <name type="scientific">Aliiroseovarius sediminilitoris</name>
    <dbReference type="NCBI Taxonomy" id="1173584"/>
    <lineage>
        <taxon>Bacteria</taxon>
        <taxon>Pseudomonadati</taxon>
        <taxon>Pseudomonadota</taxon>
        <taxon>Alphaproteobacteria</taxon>
        <taxon>Rhodobacterales</taxon>
        <taxon>Paracoccaceae</taxon>
        <taxon>Aliiroseovarius</taxon>
    </lineage>
</organism>
<comment type="subcellular location">
    <subcellularLocation>
        <location evidence="1">Cell membrane</location>
        <topology evidence="1">Multi-pass membrane protein</topology>
    </subcellularLocation>
</comment>
<feature type="compositionally biased region" description="Basic and acidic residues" evidence="14">
    <location>
        <begin position="1"/>
        <end position="22"/>
    </location>
</feature>
<dbReference type="AlphaFoldDB" id="A0A1I0R7H4"/>
<evidence type="ECO:0000256" key="3">
    <source>
        <dbReference type="ARBA" id="ARBA00022475"/>
    </source>
</evidence>
<feature type="transmembrane region" description="Helical" evidence="13">
    <location>
        <begin position="155"/>
        <end position="177"/>
    </location>
</feature>
<dbReference type="InterPro" id="IPR001757">
    <property type="entry name" value="P_typ_ATPase"/>
</dbReference>
<evidence type="ECO:0000256" key="10">
    <source>
        <dbReference type="ARBA" id="ARBA00023136"/>
    </source>
</evidence>
<evidence type="ECO:0000256" key="5">
    <source>
        <dbReference type="ARBA" id="ARBA00022723"/>
    </source>
</evidence>
<dbReference type="InterPro" id="IPR044492">
    <property type="entry name" value="P_typ_ATPase_HD_dom"/>
</dbReference>
<evidence type="ECO:0000256" key="13">
    <source>
        <dbReference type="RuleBase" id="RU362081"/>
    </source>
</evidence>
<dbReference type="PANTHER" id="PTHR48085:SF5">
    <property type="entry name" value="CADMIUM_ZINC-TRANSPORTING ATPASE HMA4-RELATED"/>
    <property type="match status" value="1"/>
</dbReference>
<evidence type="ECO:0000313" key="16">
    <source>
        <dbReference type="EMBL" id="SEW36600.1"/>
    </source>
</evidence>
<dbReference type="GO" id="GO:0005886">
    <property type="term" value="C:plasma membrane"/>
    <property type="evidence" value="ECO:0007669"/>
    <property type="project" value="UniProtKB-SubCell"/>
</dbReference>
<evidence type="ECO:0000256" key="8">
    <source>
        <dbReference type="ARBA" id="ARBA00022967"/>
    </source>
</evidence>
<feature type="transmembrane region" description="Helical" evidence="13">
    <location>
        <begin position="189"/>
        <end position="208"/>
    </location>
</feature>
<dbReference type="InterPro" id="IPR051014">
    <property type="entry name" value="Cation_Transport_ATPase_IB"/>
</dbReference>
<dbReference type="GO" id="GO:0046872">
    <property type="term" value="F:metal ion binding"/>
    <property type="evidence" value="ECO:0007669"/>
    <property type="project" value="UniProtKB-KW"/>
</dbReference>
<dbReference type="InterPro" id="IPR008250">
    <property type="entry name" value="ATPase_P-typ_transduc_dom_A_sf"/>
</dbReference>
<evidence type="ECO:0000256" key="4">
    <source>
        <dbReference type="ARBA" id="ARBA00022692"/>
    </source>
</evidence>
<dbReference type="NCBIfam" id="TIGR01525">
    <property type="entry name" value="ATPase-IB_hvy"/>
    <property type="match status" value="1"/>
</dbReference>
<dbReference type="PROSITE" id="PS00154">
    <property type="entry name" value="ATPASE_E1_E2"/>
    <property type="match status" value="1"/>
</dbReference>
<keyword evidence="9 13" id="KW-1133">Transmembrane helix</keyword>
<dbReference type="SFLD" id="SFLDG00002">
    <property type="entry name" value="C1.7:_P-type_atpase_like"/>
    <property type="match status" value="1"/>
</dbReference>
<dbReference type="Gene3D" id="3.40.50.1000">
    <property type="entry name" value="HAD superfamily/HAD-like"/>
    <property type="match status" value="1"/>
</dbReference>
<feature type="transmembrane region" description="Helical" evidence="13">
    <location>
        <begin position="389"/>
        <end position="409"/>
    </location>
</feature>
<comment type="similarity">
    <text evidence="2 13">Belongs to the cation transport ATPase (P-type) (TC 3.A.3) family. Type IB subfamily.</text>
</comment>
<dbReference type="GO" id="GO:0016887">
    <property type="term" value="F:ATP hydrolysis activity"/>
    <property type="evidence" value="ECO:0007669"/>
    <property type="project" value="InterPro"/>
</dbReference>
<evidence type="ECO:0000256" key="11">
    <source>
        <dbReference type="ARBA" id="ARBA00039097"/>
    </source>
</evidence>
<reference evidence="16 17" key="1">
    <citation type="submission" date="2016-10" db="EMBL/GenBank/DDBJ databases">
        <authorList>
            <person name="de Groot N.N."/>
        </authorList>
    </citation>
    <scope>NUCLEOTIDE SEQUENCE [LARGE SCALE GENOMIC DNA]</scope>
    <source>
        <strain evidence="16 17">DSM 29439</strain>
    </source>
</reference>
<keyword evidence="8" id="KW-1278">Translocase</keyword>
<dbReference type="InterPro" id="IPR059000">
    <property type="entry name" value="ATPase_P-type_domA"/>
</dbReference>
<dbReference type="NCBIfam" id="TIGR01494">
    <property type="entry name" value="ATPase_P-type"/>
    <property type="match status" value="1"/>
</dbReference>
<feature type="transmembrane region" description="Helical" evidence="13">
    <location>
        <begin position="731"/>
        <end position="750"/>
    </location>
</feature>
<dbReference type="SUPFAM" id="SSF55008">
    <property type="entry name" value="HMA, heavy metal-associated domain"/>
    <property type="match status" value="1"/>
</dbReference>
<dbReference type="Pfam" id="PF00702">
    <property type="entry name" value="Hydrolase"/>
    <property type="match status" value="1"/>
</dbReference>
<proteinExistence type="inferred from homology"/>
<feature type="region of interest" description="Disordered" evidence="14">
    <location>
        <begin position="1"/>
        <end position="65"/>
    </location>
</feature>
<feature type="transmembrane region" description="Helical" evidence="13">
    <location>
        <begin position="220"/>
        <end position="251"/>
    </location>
</feature>
<dbReference type="SFLD" id="SFLDS00003">
    <property type="entry name" value="Haloacid_Dehalogenase"/>
    <property type="match status" value="1"/>
</dbReference>
<dbReference type="InterPro" id="IPR018303">
    <property type="entry name" value="ATPase_P-typ_P_site"/>
</dbReference>
<dbReference type="InterPro" id="IPR023299">
    <property type="entry name" value="ATPase_P-typ_cyto_dom_N"/>
</dbReference>
<keyword evidence="10 13" id="KW-0472">Membrane</keyword>
<dbReference type="InterPro" id="IPR027256">
    <property type="entry name" value="P-typ_ATPase_IB"/>
</dbReference>
<dbReference type="SFLD" id="SFLDF00027">
    <property type="entry name" value="p-type_atpase"/>
    <property type="match status" value="1"/>
</dbReference>
<dbReference type="GO" id="GO:0016463">
    <property type="term" value="F:P-type zinc transporter activity"/>
    <property type="evidence" value="ECO:0007669"/>
    <property type="project" value="UniProtKB-EC"/>
</dbReference>
<name>A0A1I0R7H4_9RHOB</name>
<keyword evidence="17" id="KW-1185">Reference proteome</keyword>
<dbReference type="InterPro" id="IPR023298">
    <property type="entry name" value="ATPase_P-typ_TM_dom_sf"/>
</dbReference>
<dbReference type="FunFam" id="2.70.150.10:FF:000020">
    <property type="entry name" value="Copper-exporting P-type ATPase A"/>
    <property type="match status" value="1"/>
</dbReference>
<evidence type="ECO:0000256" key="2">
    <source>
        <dbReference type="ARBA" id="ARBA00006024"/>
    </source>
</evidence>
<dbReference type="Proteomes" id="UP000199650">
    <property type="component" value="Unassembled WGS sequence"/>
</dbReference>
<comment type="catalytic activity">
    <reaction evidence="12">
        <text>Zn(2+)(in) + ATP + H2O = Zn(2+)(out) + ADP + phosphate + H(+)</text>
        <dbReference type="Rhea" id="RHEA:20621"/>
        <dbReference type="ChEBI" id="CHEBI:15377"/>
        <dbReference type="ChEBI" id="CHEBI:15378"/>
        <dbReference type="ChEBI" id="CHEBI:29105"/>
        <dbReference type="ChEBI" id="CHEBI:30616"/>
        <dbReference type="ChEBI" id="CHEBI:43474"/>
        <dbReference type="ChEBI" id="CHEBI:456216"/>
        <dbReference type="EC" id="7.2.2.12"/>
    </reaction>
</comment>
<dbReference type="Pfam" id="PF00122">
    <property type="entry name" value="E1-E2_ATPase"/>
    <property type="match status" value="1"/>
</dbReference>
<dbReference type="InterPro" id="IPR036163">
    <property type="entry name" value="HMA_dom_sf"/>
</dbReference>
<keyword evidence="5 13" id="KW-0479">Metal-binding</keyword>
<feature type="compositionally biased region" description="Basic residues" evidence="14">
    <location>
        <begin position="23"/>
        <end position="32"/>
    </location>
</feature>
<evidence type="ECO:0000256" key="14">
    <source>
        <dbReference type="SAM" id="MobiDB-lite"/>
    </source>
</evidence>
<evidence type="ECO:0000259" key="15">
    <source>
        <dbReference type="Pfam" id="PF00122"/>
    </source>
</evidence>
<dbReference type="GO" id="GO:0060003">
    <property type="term" value="P:copper ion export"/>
    <property type="evidence" value="ECO:0007669"/>
    <property type="project" value="UniProtKB-ARBA"/>
</dbReference>
<dbReference type="SUPFAM" id="SSF81665">
    <property type="entry name" value="Calcium ATPase, transmembrane domain M"/>
    <property type="match status" value="1"/>
</dbReference>
<dbReference type="GO" id="GO:0005524">
    <property type="term" value="F:ATP binding"/>
    <property type="evidence" value="ECO:0007669"/>
    <property type="project" value="UniProtKB-UniRule"/>
</dbReference>
<dbReference type="Gene3D" id="3.40.1110.10">
    <property type="entry name" value="Calcium-transporting ATPase, cytoplasmic domain N"/>
    <property type="match status" value="1"/>
</dbReference>
<evidence type="ECO:0000256" key="12">
    <source>
        <dbReference type="ARBA" id="ARBA00047308"/>
    </source>
</evidence>
<dbReference type="Gene3D" id="2.70.150.10">
    <property type="entry name" value="Calcium-transporting ATPase, cytoplasmic transduction domain A"/>
    <property type="match status" value="1"/>
</dbReference>
<dbReference type="InterPro" id="IPR036412">
    <property type="entry name" value="HAD-like_sf"/>
</dbReference>
<dbReference type="SUPFAM" id="SSF81653">
    <property type="entry name" value="Calcium ATPase, transduction domain A"/>
    <property type="match status" value="1"/>
</dbReference>
<dbReference type="InterPro" id="IPR023214">
    <property type="entry name" value="HAD_sf"/>
</dbReference>
<dbReference type="SUPFAM" id="SSF56784">
    <property type="entry name" value="HAD-like"/>
    <property type="match status" value="1"/>
</dbReference>
<keyword evidence="3 13" id="KW-1003">Cell membrane</keyword>
<sequence length="802" mass="83585">MAVSTDNERRDIQPEHEHDHKHDHSGHKHDHTAHKSDGSACCGGGAAQGNVIPSAPPPDEGRSFQVSGLDCVEEVSILSKVVGPKVGGADHLAFDVINGRMTVLESAEQISDGEIVNLVASTGMTARPWNAESASADQAAHLAKQKLFTSLSGGFWAAGFVYHIVETGLGGALGLFSGHGESAMPVLEAALFGFAILFGVWLVAPKAWSSARRLSPDMNLLMVVAVAGAIVLGEYFEAATVAFFFSLSLYLESWSVGRARNAVSALLDLAPPTARVLKDDGSEADVPAAEVAVGARFIVRGGDRIPLDGEVIDGAGAVDQAPITGESALVPKEAGDDVYAGTINGEGTLTVRATKAATDTVLSKIIRMVGDAHSKRAEVEQWVAKFARIYTPIVMVLAAAIAVLPPLFFGGAWDYWFYNALVLLVIACPCALVISTPVSIVAALAASARAGVLIKGGAYVEAPGRTTALAMDKTGTITMGEPEVAAVYPLGDVSKSELLALAGALEARSSHPLARAILGKAETDGIAVQAAKDTRTVPGRGLVGRIDGRDVWLGSDRFAEEKGFGETIPSDLRNQIEGAGSTLVAVGDEGGVTGILELRDRIRPNAKGIVAQLHAQGVKTIIMLTGDNERTARAVAAEVGIDEVRAELLPEDKVTAIEELVAQHDMVAMIGDGVNDAPAMARAHYGIAMGAVGSDAAIETADIALMTDDIGKVPWLIGHSRRTMSIIRQNIGISLATKALFVGLTAFGMATMWGAIAADVGVSLVVVANALRLLRARETPNDDQGGEKIGEQMAKGALAHGH</sequence>
<gene>
    <name evidence="16" type="ORF">SAMN05444851_3236</name>
</gene>
<keyword evidence="4 13" id="KW-0812">Transmembrane</keyword>
<dbReference type="PANTHER" id="PTHR48085">
    <property type="entry name" value="CADMIUM/ZINC-TRANSPORTING ATPASE HMA2-RELATED"/>
    <property type="match status" value="1"/>
</dbReference>
<keyword evidence="6 13" id="KW-0547">Nucleotide-binding</keyword>
<evidence type="ECO:0000256" key="7">
    <source>
        <dbReference type="ARBA" id="ARBA00022840"/>
    </source>
</evidence>
<evidence type="ECO:0000313" key="17">
    <source>
        <dbReference type="Proteomes" id="UP000199650"/>
    </source>
</evidence>
<dbReference type="STRING" id="1173584.SAMN05444851_3236"/>
<evidence type="ECO:0000256" key="1">
    <source>
        <dbReference type="ARBA" id="ARBA00004651"/>
    </source>
</evidence>
<dbReference type="PRINTS" id="PR00119">
    <property type="entry name" value="CATATPASE"/>
</dbReference>
<keyword evidence="7 13" id="KW-0067">ATP-binding</keyword>
<dbReference type="RefSeq" id="WP_177179397.1">
    <property type="nucleotide sequence ID" value="NZ_FOJB01000002.1"/>
</dbReference>
<dbReference type="PRINTS" id="PR00941">
    <property type="entry name" value="CDATPASE"/>
</dbReference>
<evidence type="ECO:0000256" key="6">
    <source>
        <dbReference type="ARBA" id="ARBA00022741"/>
    </source>
</evidence>
<dbReference type="EC" id="7.2.2.12" evidence="11"/>
<feature type="transmembrane region" description="Helical" evidence="13">
    <location>
        <begin position="415"/>
        <end position="445"/>
    </location>
</feature>